<gene>
    <name evidence="4" type="ORF">ACFFHK_07010</name>
</gene>
<feature type="domain" description="Minor extracellular protease Epr GA-like" evidence="3">
    <location>
        <begin position="901"/>
        <end position="1011"/>
    </location>
</feature>
<dbReference type="InterPro" id="IPR018247">
    <property type="entry name" value="EF_Hand_1_Ca_BS"/>
</dbReference>
<dbReference type="RefSeq" id="WP_382370951.1">
    <property type="nucleotide sequence ID" value="NZ_JBHLWB010000007.1"/>
</dbReference>
<feature type="compositionally biased region" description="Polar residues" evidence="2">
    <location>
        <begin position="465"/>
        <end position="483"/>
    </location>
</feature>
<feature type="domain" description="Minor extracellular protease Epr GA-like" evidence="3">
    <location>
        <begin position="5"/>
        <end position="75"/>
    </location>
</feature>
<feature type="coiled-coil region" evidence="1">
    <location>
        <begin position="586"/>
        <end position="634"/>
    </location>
</feature>
<evidence type="ECO:0000313" key="4">
    <source>
        <dbReference type="EMBL" id="MFC0309458.1"/>
    </source>
</evidence>
<feature type="domain" description="Minor extracellular protease Epr GA-like" evidence="3">
    <location>
        <begin position="699"/>
        <end position="789"/>
    </location>
</feature>
<comment type="caution">
    <text evidence="4">The sequence shown here is derived from an EMBL/GenBank/DDBJ whole genome shotgun (WGS) entry which is preliminary data.</text>
</comment>
<dbReference type="EMBL" id="JBHLWB010000007">
    <property type="protein sequence ID" value="MFC0309458.1"/>
    <property type="molecule type" value="Genomic_DNA"/>
</dbReference>
<dbReference type="Proteomes" id="UP001589767">
    <property type="component" value="Unassembled WGS sequence"/>
</dbReference>
<keyword evidence="1" id="KW-0175">Coiled coil</keyword>
<feature type="coiled-coil region" evidence="1">
    <location>
        <begin position="1243"/>
        <end position="1293"/>
    </location>
</feature>
<dbReference type="Gene3D" id="2.160.20.160">
    <property type="match status" value="2"/>
</dbReference>
<feature type="region of interest" description="Disordered" evidence="2">
    <location>
        <begin position="64"/>
        <end position="95"/>
    </location>
</feature>
<dbReference type="Pfam" id="PF22775">
    <property type="entry name" value="GA_3"/>
    <property type="match status" value="7"/>
</dbReference>
<evidence type="ECO:0000256" key="2">
    <source>
        <dbReference type="SAM" id="MobiDB-lite"/>
    </source>
</evidence>
<reference evidence="4 5" key="1">
    <citation type="submission" date="2024-09" db="EMBL/GenBank/DDBJ databases">
        <authorList>
            <person name="Sun Q."/>
            <person name="Mori K."/>
        </authorList>
    </citation>
    <scope>NUCLEOTIDE SEQUENCE [LARGE SCALE GENOMIC DNA]</scope>
    <source>
        <strain evidence="4 5">CCM 7539</strain>
    </source>
</reference>
<feature type="region of interest" description="Disordered" evidence="2">
    <location>
        <begin position="835"/>
        <end position="866"/>
    </location>
</feature>
<feature type="domain" description="Minor extracellular protease Epr GA-like" evidence="3">
    <location>
        <begin position="1124"/>
        <end position="1219"/>
    </location>
</feature>
<name>A0ABV6H1G7_9PAST</name>
<feature type="compositionally biased region" description="Polar residues" evidence="2">
    <location>
        <begin position="1075"/>
        <end position="1091"/>
    </location>
</feature>
<dbReference type="PROSITE" id="PS00018">
    <property type="entry name" value="EF_HAND_1"/>
    <property type="match status" value="4"/>
</dbReference>
<proteinExistence type="predicted"/>
<feature type="compositionally biased region" description="Polar residues" evidence="2">
    <location>
        <begin position="1705"/>
        <end position="1727"/>
    </location>
</feature>
<accession>A0ABV6H1G7</accession>
<feature type="domain" description="Minor extracellular protease Epr GA-like" evidence="3">
    <location>
        <begin position="187"/>
        <end position="268"/>
    </location>
</feature>
<feature type="region of interest" description="Disordered" evidence="2">
    <location>
        <begin position="272"/>
        <end position="371"/>
    </location>
</feature>
<feature type="compositionally biased region" description="Polar residues" evidence="2">
    <location>
        <begin position="80"/>
        <end position="95"/>
    </location>
</feature>
<feature type="region of interest" description="Disordered" evidence="2">
    <location>
        <begin position="458"/>
        <end position="483"/>
    </location>
</feature>
<keyword evidence="5" id="KW-1185">Reference proteome</keyword>
<feature type="region of interest" description="Disordered" evidence="2">
    <location>
        <begin position="1704"/>
        <end position="1727"/>
    </location>
</feature>
<feature type="domain" description="Minor extracellular protease Epr GA-like" evidence="3">
    <location>
        <begin position="370"/>
        <end position="463"/>
    </location>
</feature>
<feature type="compositionally biased region" description="Basic and acidic residues" evidence="2">
    <location>
        <begin position="835"/>
        <end position="845"/>
    </location>
</feature>
<feature type="region of interest" description="Disordered" evidence="2">
    <location>
        <begin position="1071"/>
        <end position="1091"/>
    </location>
</feature>
<feature type="coiled-coil region" evidence="1">
    <location>
        <begin position="696"/>
        <end position="752"/>
    </location>
</feature>
<feature type="domain" description="Minor extracellular protease Epr GA-like" evidence="3">
    <location>
        <begin position="796"/>
        <end position="896"/>
    </location>
</feature>
<feature type="compositionally biased region" description="Polar residues" evidence="2">
    <location>
        <begin position="284"/>
        <end position="293"/>
    </location>
</feature>
<dbReference type="InterPro" id="IPR054725">
    <property type="entry name" value="Epr_GA-like"/>
</dbReference>
<sequence length="2275" mass="238227">MGEVDTDNNGLITPAEKATVTEAIADVATQKAEAQAELDKIKDQLTPEQVKSYQDKIDAIVAPENTVEVTDNDADGYSNADETTAGSEIDNDSSTPKSVAEALKEQAAALAAEAEQAKTAAGEGYTDAEVEALQEKADAIDALKAKALAAANLVKEDEGKTALIDEINAISFDVPVANDVDGDNKPDESELAAAESAVNTAKEAKDAYEAKKAELTSDDEVTQEDLDALQPLKEAADAAHNAAVEAVNEVPEGTTGDNGVSKASLEGRLAEGGDAAPVGELPALTTSTGSTEEPVSEQPAGTETEAGGNDSTDTTSSPTDPTESSDTGANTGETSTDGQPNTEPTAGDNGGDGSDDTSNGTAQPVVDTAPLEQALEDAKAAVGTANTAIGEADTDNNGLITPAEKATVIEAIADVETAKEKAQAELDKIKDQLTPEQVKSYQDKIDAIIAPENTVEVTDNDADGYSNTDETTAGSEIDNDSSTPKSVAEALKEQAAALAAEAEQAKTAVGEGYTDAEVEALQEKADAIDALKAKALAAANLVKEDEGKAALIDAINAISFEVPAANDKDADGTIDTVEVATAKGLVDTAAEKVAQYEAAKTEAEKDGVISQAELDNLTTLKNAAEDARTEANNAITVVAGKSGSGIPDGTTNTDPEVNTSKAELETRLATGDAKATSALLVVNDKDADGTIDTVEVENAASLLDEADKLLRRYENIANNVRTGTTVANPDLIKSLDNLRKQAIAKLNEAKAAVNGIPDGTEGKDSVVARANGMMEPSALPEANDKDADTKLDTQEVVEATSAVDRAAEARKAYEDAKTAALGDGKLTPTELADLTRKKQAADDARQTALGDRTQNTGVNGIPDGTEGKDALVTRLTSGDAAPASELPVVNDKDADGTIDTAEVANAKGLVDTAAQAVAKYEEAKTTALSDGKVTPEELATLTNLKNEAEAARTTALGSTTDNTGVSGIPDGTTNTDQNVNTNKEALAERLATGDAKATSDLPVVNDKDADGTIDTVEVANAKGLVDTAAEKVTQYEEAKRQAESDGKVTQTELDNLTNLKNEAEAARTTALGSAEENTGVNGIPDGTTNTEVNTSKEALATRLATGDAKATSELPELTATVDTQPLDDAIQQAINAVNAAKTAISGADQNSNGLITPAEKQPVTDALNDATAKKAAAQAEFDKIKTQLTPEQVEAYQAKLDEITVPADTVAVTDTDADGYSNDVEKYATSDPNNTSSTPKNVAEDLYQKALDIKNAAEALKTQYGPGYTDGEVAELEAKLSELEAAKQKALQIANVVREDDDAAGLKAKIDELSFDVPEAGDKADSLWFSAKDMEDYISPLGGDKRLQKVDYTQARSNTEADEYGAEQPADENGIIWREVKIPLADTQVYNQDMGTTETLKPTDGWINALTYSGGHGGYVRYKVDENGQLIIQIDQEKASKLNSTEIEALKVSAQDGTELTYSYVLKGKSSTFSFSGIDIADDVGLFRDTMTVNSPNRFTDDQNWANIKVISQGTTPSGAYVKLSIIDQATGTAVWSENQAITSTQTTFNASAVTLENGHKYVVKAEQTDAAGNVVTGGASLTAQPITIDTVQPDLRYSINVVNGTVSLAVNSPGEQLYSITNETDSGVANTELQKENASNQASAYKTGGLHGSITINESDLANPDVYTFVADEAGNKIEVPKFKLIKLPRLTNDLTPTLAPSVATAQNANRDGQSSTQDSPYRTTEGNDIVVITPTSGDTEKFRGSINYNGSNSASGDQILNLNTAGGDDIISATNIYSKVVADTGTGNDSIILSGGIGGEIGDAGHYDQRINMGDGNDILQIKGTFPGEINAMHYTATKISMGTGSDVVNIEKSIYAADPSGKLRSNYFDLGQGDDKINLNEHLRSFESLTAEGRYGSNIINLGKGNDTLTINKDVSGLTLIASRDSSTITIKGKVEDSAVFYLGSGADHVTLSGGYSADDIELNSGFAGGSDGARQRMDYLRTQLTPNGERAGWYDTIKVATSSDQVATLEADPNVTAVQLGSRPEIHLGDGNNSLTINNGVYLVNITSGSGDDTIRLSGVNGANQIHQKDYIEGTSVNTGAGNDRIVLTNLYEISNTISAGKGNDVIEINGQIGRVPQIGITVNGVTTIGGGEGRDELVWNSSNYEFTYGKPSAHDKLNLTDMIEQIQLNGQGNTLNFGQMFDFGTATGTVGHAIVYTNSADRANKVKFDDNYWSKVADNVNYFDDISGIGIQTVAGTAKGNIAAQTKYQYNDGKVTFDVYIEQGINIEMY</sequence>
<evidence type="ECO:0000313" key="5">
    <source>
        <dbReference type="Proteomes" id="UP001589767"/>
    </source>
</evidence>
<organism evidence="4 5">
    <name type="scientific">Gallibacterium trehalosifermentans</name>
    <dbReference type="NCBI Taxonomy" id="516935"/>
    <lineage>
        <taxon>Bacteria</taxon>
        <taxon>Pseudomonadati</taxon>
        <taxon>Pseudomonadota</taxon>
        <taxon>Gammaproteobacteria</taxon>
        <taxon>Pasteurellales</taxon>
        <taxon>Pasteurellaceae</taxon>
        <taxon>Gallibacterium</taxon>
    </lineage>
</organism>
<feature type="compositionally biased region" description="Polar residues" evidence="2">
    <location>
        <begin position="328"/>
        <end position="344"/>
    </location>
</feature>
<feature type="coiled-coil region" evidence="1">
    <location>
        <begin position="191"/>
        <end position="218"/>
    </location>
</feature>
<protein>
    <recommendedName>
        <fullName evidence="3">Minor extracellular protease Epr GA-like domain-containing protein</fullName>
    </recommendedName>
</protein>
<evidence type="ECO:0000256" key="1">
    <source>
        <dbReference type="SAM" id="Coils"/>
    </source>
</evidence>
<feature type="region of interest" description="Disordered" evidence="2">
    <location>
        <begin position="957"/>
        <end position="978"/>
    </location>
</feature>
<evidence type="ECO:0000259" key="3">
    <source>
        <dbReference type="Pfam" id="PF22775"/>
    </source>
</evidence>
<feature type="compositionally biased region" description="Low complexity" evidence="2">
    <location>
        <begin position="310"/>
        <end position="327"/>
    </location>
</feature>